<feature type="active site" description="Proton donor 1" evidence="4">
    <location>
        <position position="502"/>
    </location>
</feature>
<feature type="disulfide bond" evidence="8">
    <location>
        <begin position="527"/>
        <end position="539"/>
    </location>
</feature>
<sequence>MKKLFILIAICAIVTSCAQSGEQTKSSEDLDIFLDLVEEDNLVEGPIASSASWIASNFIGHDSQKILADYGKRYTLKALESSREAASFNNLETSASNRRKLEFLKSSFVMPPPFNDTLAGELSEITTKLQAMYGNGKHCYEDGTCYDLEGFEEILDNSRDPDELLKAWSGWHEIGKPMKPMYMRMVDIGNQGSRDLGFEGLSDLWFSKYDMPAKDFLDETDRVWEEVKPLYEALHCHVRSKLNSKYGDEIVPPEGPLPAHLLGNMWGQSWSNIYDLVYTKKENNGSINVTEIIKEKEIDEKEMVEYAEDFFLSIGFEPLPSTFWERSLLVKPRDRSVVCHASAWNLDPANNDLRIKMCIEKNEEDFVTIHHELGHIFYYQAYNHLPTLFQGGANDGFHEAFGDLLTLSITPDYLSKIDFISEDEAKIAKEDSIGLLMKQALEGVVIIPWALMLDKWRSGVFDGDIDESNLNKAWWDMRKSYQGISSPVARSENYFDPGAKYHIPGNTPYTRYYLARIMQYQFHESLCKDISFSGPLHECSIYGNKDAGNKIISTMAMGQSEPWQNAFEKITGSRSLSGSSVMNYYRPLKEWLDEQNKNRTCGWEDQ</sequence>
<dbReference type="PROSITE" id="PS51257">
    <property type="entry name" value="PROKAR_LIPOPROTEIN"/>
    <property type="match status" value="1"/>
</dbReference>
<dbReference type="CDD" id="cd06461">
    <property type="entry name" value="M2_ACE"/>
    <property type="match status" value="1"/>
</dbReference>
<feature type="binding site" evidence="9">
    <location>
        <position position="371"/>
    </location>
    <ligand>
        <name>Zn(2+)</name>
        <dbReference type="ChEBI" id="CHEBI:29105"/>
        <label>2</label>
        <note>catalytic</note>
    </ligand>
</feature>
<accession>A0A520MPV3</accession>
<dbReference type="GO" id="GO:0016020">
    <property type="term" value="C:membrane"/>
    <property type="evidence" value="ECO:0007669"/>
    <property type="project" value="InterPro"/>
</dbReference>
<reference evidence="11 12" key="1">
    <citation type="submission" date="2019-02" db="EMBL/GenBank/DDBJ databases">
        <title>Prokaryotic population dynamics and viral predation in marine succession experiment using metagenomics: the confinement effect.</title>
        <authorList>
            <person name="Haro-Moreno J.M."/>
            <person name="Rodriguez-Valera F."/>
            <person name="Lopez-Perez M."/>
        </authorList>
    </citation>
    <scope>NUCLEOTIDE SEQUENCE [LARGE SCALE GENOMIC DNA]</scope>
    <source>
        <strain evidence="11">MED-G163</strain>
    </source>
</reference>
<gene>
    <name evidence="11" type="ORF">EVA96_00350</name>
</gene>
<dbReference type="PROSITE" id="PS52011">
    <property type="entry name" value="PEPTIDASE_M2"/>
    <property type="match status" value="1"/>
</dbReference>
<evidence type="ECO:0000256" key="1">
    <source>
        <dbReference type="ARBA" id="ARBA00022729"/>
    </source>
</evidence>
<dbReference type="PRINTS" id="PR00791">
    <property type="entry name" value="PEPDIPTASEA"/>
</dbReference>
<dbReference type="PANTHER" id="PTHR10514">
    <property type="entry name" value="ANGIOTENSIN-CONVERTING ENZYME"/>
    <property type="match status" value="1"/>
</dbReference>
<feature type="binding site" evidence="9">
    <location>
        <position position="399"/>
    </location>
    <ligand>
        <name>Zn(2+)</name>
        <dbReference type="ChEBI" id="CHEBI:29105"/>
        <label>2</label>
        <note>catalytic</note>
    </ligand>
</feature>
<feature type="chain" id="PRO_5021936028" evidence="10">
    <location>
        <begin position="19"/>
        <end position="606"/>
    </location>
</feature>
<keyword evidence="1 10" id="KW-0732">Signal</keyword>
<proteinExistence type="predicted"/>
<dbReference type="EMBL" id="SHBI01000001">
    <property type="protein sequence ID" value="RZO23254.1"/>
    <property type="molecule type" value="Genomic_DNA"/>
</dbReference>
<feature type="binding site" evidence="7">
    <location>
        <position position="371"/>
    </location>
    <ligand>
        <name>Zn(2+)</name>
        <dbReference type="ChEBI" id="CHEBI:29105"/>
        <label>1</label>
        <note>catalytic</note>
    </ligand>
</feature>
<evidence type="ECO:0000256" key="5">
    <source>
        <dbReference type="PIRSR" id="PIRSR601548-11"/>
    </source>
</evidence>
<evidence type="ECO:0000256" key="4">
    <source>
        <dbReference type="PIRSR" id="PIRSR601548-1"/>
    </source>
</evidence>
<dbReference type="SUPFAM" id="SSF55486">
    <property type="entry name" value="Metalloproteases ('zincins'), catalytic domain"/>
    <property type="match status" value="1"/>
</dbReference>
<evidence type="ECO:0000256" key="6">
    <source>
        <dbReference type="PIRSR" id="PIRSR601548-2"/>
    </source>
</evidence>
<evidence type="ECO:0000313" key="11">
    <source>
        <dbReference type="EMBL" id="RZO23254.1"/>
    </source>
</evidence>
<evidence type="ECO:0000256" key="9">
    <source>
        <dbReference type="PIRSR" id="PIRSR601548-8"/>
    </source>
</evidence>
<dbReference type="PANTHER" id="PTHR10514:SF27">
    <property type="entry name" value="ANGIOTENSIN-CONVERTING ENZYME"/>
    <property type="match status" value="1"/>
</dbReference>
<evidence type="ECO:0000256" key="10">
    <source>
        <dbReference type="SAM" id="SignalP"/>
    </source>
</evidence>
<feature type="binding site" evidence="7">
    <location>
        <position position="375"/>
    </location>
    <ligand>
        <name>Zn(2+)</name>
        <dbReference type="ChEBI" id="CHEBI:29105"/>
        <label>1</label>
        <note>catalytic</note>
    </ligand>
</feature>
<feature type="signal peptide" evidence="10">
    <location>
        <begin position="1"/>
        <end position="18"/>
    </location>
</feature>
<evidence type="ECO:0000256" key="7">
    <source>
        <dbReference type="PIRSR" id="PIRSR601548-3"/>
    </source>
</evidence>
<protein>
    <submittedName>
        <fullName evidence="11">Peptidase M2 family protein</fullName>
    </submittedName>
</protein>
<evidence type="ECO:0000256" key="2">
    <source>
        <dbReference type="ARBA" id="ARBA00023157"/>
    </source>
</evidence>
<feature type="binding site" evidence="9">
    <location>
        <position position="375"/>
    </location>
    <ligand>
        <name>Zn(2+)</name>
        <dbReference type="ChEBI" id="CHEBI:29105"/>
        <label>2</label>
        <note>catalytic</note>
    </ligand>
</feature>
<feature type="active site" description="Proton donor 2" evidence="5">
    <location>
        <position position="502"/>
    </location>
</feature>
<feature type="binding site" evidence="6">
    <location>
        <position position="511"/>
    </location>
    <ligand>
        <name>chloride</name>
        <dbReference type="ChEBI" id="CHEBI:17996"/>
        <label>1</label>
    </ligand>
</feature>
<dbReference type="Pfam" id="PF01401">
    <property type="entry name" value="Peptidase_M2"/>
    <property type="match status" value="1"/>
</dbReference>
<keyword evidence="2 8" id="KW-1015">Disulfide bond</keyword>
<keyword evidence="7" id="KW-0479">Metal-binding</keyword>
<name>A0A520MPV3_9GAMM</name>
<dbReference type="Gene3D" id="1.10.1370.30">
    <property type="match status" value="1"/>
</dbReference>
<feature type="disulfide bond" evidence="8">
    <location>
        <begin position="339"/>
        <end position="358"/>
    </location>
</feature>
<dbReference type="AlphaFoldDB" id="A0A520MPV3"/>
<organism evidence="11 12">
    <name type="scientific">SAR86 cluster bacterium</name>
    <dbReference type="NCBI Taxonomy" id="2030880"/>
    <lineage>
        <taxon>Bacteria</taxon>
        <taxon>Pseudomonadati</taxon>
        <taxon>Pseudomonadota</taxon>
        <taxon>Gammaproteobacteria</taxon>
        <taxon>SAR86 cluster</taxon>
    </lineage>
</organism>
<keyword evidence="3" id="KW-0325">Glycoprotein</keyword>
<feature type="disulfide bond" evidence="8">
    <location>
        <begin position="139"/>
        <end position="145"/>
    </location>
</feature>
<feature type="active site" description="Proton acceptor 1" evidence="4">
    <location>
        <position position="372"/>
    </location>
</feature>
<evidence type="ECO:0000256" key="8">
    <source>
        <dbReference type="PIRSR" id="PIRSR601548-4"/>
    </source>
</evidence>
<keyword evidence="7" id="KW-0862">Zinc</keyword>
<evidence type="ECO:0000256" key="3">
    <source>
        <dbReference type="ARBA" id="ARBA00023180"/>
    </source>
</evidence>
<feature type="binding site" evidence="7">
    <location>
        <position position="399"/>
    </location>
    <ligand>
        <name>Zn(2+)</name>
        <dbReference type="ChEBI" id="CHEBI:29105"/>
        <label>1</label>
        <note>catalytic</note>
    </ligand>
</feature>
<evidence type="ECO:0000313" key="12">
    <source>
        <dbReference type="Proteomes" id="UP000315782"/>
    </source>
</evidence>
<feature type="active site" description="Proton acceptor 2" evidence="5">
    <location>
        <position position="372"/>
    </location>
</feature>
<dbReference type="InterPro" id="IPR001548">
    <property type="entry name" value="Peptidase_M2"/>
</dbReference>
<dbReference type="GO" id="GO:0008237">
    <property type="term" value="F:metallopeptidase activity"/>
    <property type="evidence" value="ECO:0007669"/>
    <property type="project" value="InterPro"/>
</dbReference>
<dbReference type="GO" id="GO:0008241">
    <property type="term" value="F:peptidyl-dipeptidase activity"/>
    <property type="evidence" value="ECO:0007669"/>
    <property type="project" value="InterPro"/>
</dbReference>
<comment type="caution">
    <text evidence="11">The sequence shown here is derived from an EMBL/GenBank/DDBJ whole genome shotgun (WGS) entry which is preliminary data.</text>
</comment>
<dbReference type="Proteomes" id="UP000315782">
    <property type="component" value="Unassembled WGS sequence"/>
</dbReference>
<feature type="binding site" evidence="6">
    <location>
        <position position="209"/>
    </location>
    <ligand>
        <name>chloride</name>
        <dbReference type="ChEBI" id="CHEBI:17996"/>
        <label>1</label>
    </ligand>
</feature>
<dbReference type="GO" id="GO:0006508">
    <property type="term" value="P:proteolysis"/>
    <property type="evidence" value="ECO:0007669"/>
    <property type="project" value="InterPro"/>
</dbReference>